<dbReference type="PROSITE" id="PS00518">
    <property type="entry name" value="ZF_RING_1"/>
    <property type="match status" value="1"/>
</dbReference>
<dbReference type="STRING" id="92696.A0A4R0R7J0"/>
<dbReference type="PROSITE" id="PS50089">
    <property type="entry name" value="ZF_RING_2"/>
    <property type="match status" value="1"/>
</dbReference>
<dbReference type="SUPFAM" id="SSF57850">
    <property type="entry name" value="RING/U-box"/>
    <property type="match status" value="1"/>
</dbReference>
<proteinExistence type="predicted"/>
<evidence type="ECO:0000256" key="1">
    <source>
        <dbReference type="ARBA" id="ARBA00022723"/>
    </source>
</evidence>
<keyword evidence="9" id="KW-1185">Reference proteome</keyword>
<dbReference type="InterPro" id="IPR001841">
    <property type="entry name" value="Znf_RING"/>
</dbReference>
<accession>A0A4R0R7J0</accession>
<name>A0A4R0R7J0_9APHY</name>
<evidence type="ECO:0000256" key="3">
    <source>
        <dbReference type="ARBA" id="ARBA00022833"/>
    </source>
</evidence>
<keyword evidence="3" id="KW-0862">Zinc</keyword>
<keyword evidence="2 4" id="KW-0863">Zinc-finger</keyword>
<reference evidence="8 9" key="1">
    <citation type="submission" date="2018-11" db="EMBL/GenBank/DDBJ databases">
        <title>Genome assembly of Steccherinum ochraceum LE-BIN_3174, the white-rot fungus of the Steccherinaceae family (The Residual Polyporoid clade, Polyporales, Basidiomycota).</title>
        <authorList>
            <person name="Fedorova T.V."/>
            <person name="Glazunova O.A."/>
            <person name="Landesman E.O."/>
            <person name="Moiseenko K.V."/>
            <person name="Psurtseva N.V."/>
            <person name="Savinova O.S."/>
            <person name="Shakhova N.V."/>
            <person name="Tyazhelova T.V."/>
            <person name="Vasina D.V."/>
        </authorList>
    </citation>
    <scope>NUCLEOTIDE SEQUENCE [LARGE SCALE GENOMIC DNA]</scope>
    <source>
        <strain evidence="8 9">LE-BIN_3174</strain>
    </source>
</reference>
<evidence type="ECO:0000313" key="9">
    <source>
        <dbReference type="Proteomes" id="UP000292702"/>
    </source>
</evidence>
<dbReference type="GO" id="GO:0008270">
    <property type="term" value="F:zinc ion binding"/>
    <property type="evidence" value="ECO:0007669"/>
    <property type="project" value="UniProtKB-KW"/>
</dbReference>
<comment type="caution">
    <text evidence="8">The sequence shown here is derived from an EMBL/GenBank/DDBJ whole genome shotgun (WGS) entry which is preliminary data.</text>
</comment>
<dbReference type="Gene3D" id="3.30.40.10">
    <property type="entry name" value="Zinc/RING finger domain, C3HC4 (zinc finger)"/>
    <property type="match status" value="1"/>
</dbReference>
<feature type="coiled-coil region" evidence="5">
    <location>
        <begin position="224"/>
        <end position="251"/>
    </location>
</feature>
<dbReference type="EMBL" id="RWJN01000517">
    <property type="protein sequence ID" value="TCD61005.1"/>
    <property type="molecule type" value="Genomic_DNA"/>
</dbReference>
<evidence type="ECO:0000256" key="2">
    <source>
        <dbReference type="ARBA" id="ARBA00022771"/>
    </source>
</evidence>
<dbReference type="Proteomes" id="UP000292702">
    <property type="component" value="Unassembled WGS sequence"/>
</dbReference>
<evidence type="ECO:0000256" key="6">
    <source>
        <dbReference type="SAM" id="MobiDB-lite"/>
    </source>
</evidence>
<dbReference type="InterPro" id="IPR027370">
    <property type="entry name" value="Znf-RING_euk"/>
</dbReference>
<sequence>MPISKSRKSKYELDTPYRHRGRRDAPLEQSPDPKSMPRDHGIPDLPLLPRTRARVARRSHRLQAKADKLDASLPAIDEDLLAQLVSRGAGTSPTVNLTRYLNSANSAFAASSSSASASASGSGSSSAVSSTSVPSSSNVSGAGAVSKAGPSSVAGFYTPESGMSDEEDEEDEDEDEVEHMLDIRWTGSSADARTHSLNNVPGPSLKDVKGPQAVQSALQDLSAAAAERKAYEDLKIKAAALEARIATLQATVGRQAHSISEVLMCPICYELMVRPRVYTHCLHVVCEECIEKVRLRQIKRLVFNPRYQNAHRIGFCVLCKCESFCPKEIHYIKMAAEELGRVNNLAFPVRSFSTFAWEVNDFKKRYHQTMRRAPAYVSFKLYLQGH</sequence>
<dbReference type="Pfam" id="PF13445">
    <property type="entry name" value="zf-RING_UBOX"/>
    <property type="match status" value="1"/>
</dbReference>
<dbReference type="InterPro" id="IPR017907">
    <property type="entry name" value="Znf_RING_CS"/>
</dbReference>
<organism evidence="8 9">
    <name type="scientific">Steccherinum ochraceum</name>
    <dbReference type="NCBI Taxonomy" id="92696"/>
    <lineage>
        <taxon>Eukaryota</taxon>
        <taxon>Fungi</taxon>
        <taxon>Dikarya</taxon>
        <taxon>Basidiomycota</taxon>
        <taxon>Agaricomycotina</taxon>
        <taxon>Agaricomycetes</taxon>
        <taxon>Polyporales</taxon>
        <taxon>Steccherinaceae</taxon>
        <taxon>Steccherinum</taxon>
    </lineage>
</organism>
<dbReference type="AlphaFoldDB" id="A0A4R0R7J0"/>
<evidence type="ECO:0000256" key="4">
    <source>
        <dbReference type="PROSITE-ProRule" id="PRU00175"/>
    </source>
</evidence>
<evidence type="ECO:0000256" key="5">
    <source>
        <dbReference type="SAM" id="Coils"/>
    </source>
</evidence>
<feature type="compositionally biased region" description="Low complexity" evidence="6">
    <location>
        <begin position="114"/>
        <end position="155"/>
    </location>
</feature>
<evidence type="ECO:0000259" key="7">
    <source>
        <dbReference type="PROSITE" id="PS50089"/>
    </source>
</evidence>
<keyword evidence="5" id="KW-0175">Coiled coil</keyword>
<feature type="compositionally biased region" description="Acidic residues" evidence="6">
    <location>
        <begin position="163"/>
        <end position="177"/>
    </location>
</feature>
<dbReference type="InterPro" id="IPR013083">
    <property type="entry name" value="Znf_RING/FYVE/PHD"/>
</dbReference>
<feature type="region of interest" description="Disordered" evidence="6">
    <location>
        <begin position="114"/>
        <end position="178"/>
    </location>
</feature>
<keyword evidence="1" id="KW-0479">Metal-binding</keyword>
<feature type="region of interest" description="Disordered" evidence="6">
    <location>
        <begin position="1"/>
        <end position="63"/>
    </location>
</feature>
<evidence type="ECO:0000313" key="8">
    <source>
        <dbReference type="EMBL" id="TCD61005.1"/>
    </source>
</evidence>
<protein>
    <recommendedName>
        <fullName evidence="7">RING-type domain-containing protein</fullName>
    </recommendedName>
</protein>
<dbReference type="SMART" id="SM00184">
    <property type="entry name" value="RING"/>
    <property type="match status" value="1"/>
</dbReference>
<feature type="compositionally biased region" description="Basic residues" evidence="6">
    <location>
        <begin position="51"/>
        <end position="63"/>
    </location>
</feature>
<gene>
    <name evidence="8" type="ORF">EIP91_009175</name>
</gene>
<feature type="domain" description="RING-type" evidence="7">
    <location>
        <begin position="265"/>
        <end position="320"/>
    </location>
</feature>